<dbReference type="EMBL" id="JAQMPX010000047">
    <property type="protein sequence ID" value="MDB9138263.1"/>
    <property type="molecule type" value="Genomic_DNA"/>
</dbReference>
<dbReference type="SUPFAM" id="SSF53756">
    <property type="entry name" value="UDP-Glycosyltransferase/glycogen phosphorylase"/>
    <property type="match status" value="1"/>
</dbReference>
<dbReference type="RefSeq" id="WP_036632029.1">
    <property type="nucleotide sequence ID" value="NZ_CP054012.1"/>
</dbReference>
<feature type="domain" description="Glycosyltransferase subfamily 4-like N-terminal" evidence="2">
    <location>
        <begin position="14"/>
        <end position="172"/>
    </location>
</feature>
<dbReference type="Gene3D" id="3.40.50.2000">
    <property type="entry name" value="Glycogen Phosphorylase B"/>
    <property type="match status" value="2"/>
</dbReference>
<dbReference type="PANTHER" id="PTHR45947:SF3">
    <property type="entry name" value="SULFOQUINOVOSYL TRANSFERASE SQD2"/>
    <property type="match status" value="1"/>
</dbReference>
<accession>A0AAW6F5C8</accession>
<evidence type="ECO:0000313" key="3">
    <source>
        <dbReference type="EMBL" id="MDB9138263.1"/>
    </source>
</evidence>
<evidence type="ECO:0000313" key="4">
    <source>
        <dbReference type="Proteomes" id="UP001211522"/>
    </source>
</evidence>
<dbReference type="EC" id="2.4.-.-" evidence="3"/>
<dbReference type="PANTHER" id="PTHR45947">
    <property type="entry name" value="SULFOQUINOVOSYL TRANSFERASE SQD2"/>
    <property type="match status" value="1"/>
</dbReference>
<keyword evidence="3" id="KW-0808">Transferase</keyword>
<name>A0AAW6F5C8_PARDI</name>
<protein>
    <submittedName>
        <fullName evidence="3">Glycosyltransferase</fullName>
        <ecNumber evidence="3">2.4.-.-</ecNumber>
    </submittedName>
</protein>
<reference evidence="3" key="1">
    <citation type="submission" date="2023-01" db="EMBL/GenBank/DDBJ databases">
        <title>Human gut microbiome strain richness.</title>
        <authorList>
            <person name="Chen-Liaw A."/>
        </authorList>
    </citation>
    <scope>NUCLEOTIDE SEQUENCE</scope>
    <source>
        <strain evidence="3">D35st1_E5_D35t1_190705</strain>
    </source>
</reference>
<dbReference type="Pfam" id="PF13439">
    <property type="entry name" value="Glyco_transf_4"/>
    <property type="match status" value="1"/>
</dbReference>
<dbReference type="AlphaFoldDB" id="A0AAW6F5C8"/>
<sequence>MKILHVGKYYSPVPGGIESVNKLIVDNLKEDIHHVFCFNQSCRNVYERKGNVEITRVATLGVVASQPLSIVYPLLLRKTLKHFKPDVVHFHYPNPLGAFFLNRVLPKNIKLIVHWHSDIVAQHRLHKFIGGIERHLLRRADIILATSPNYAKCSIPLAPFFKKIRILPCAITPTDFDLSTADEERVQKLRAVYGNKPVILFLGRHVEYKGIEYLLQAEKYIKSDCEFVIAGSGPLTEGLKAQYISSRIHWIGRIKDEEMKIYYAMANIFAFPSITRNEAFGIVLLEAMYCLCPVVDYTITGSGVNWVAKNGETCIECENRSVTQLADAIDYLLMNPSLRHIMGKNAHNRVLENFTSERVITCLKGLYQELIMGAI</sequence>
<keyword evidence="3" id="KW-0328">Glycosyltransferase</keyword>
<dbReference type="Pfam" id="PF00534">
    <property type="entry name" value="Glycos_transf_1"/>
    <property type="match status" value="1"/>
</dbReference>
<organism evidence="3 4">
    <name type="scientific">Parabacteroides distasonis</name>
    <dbReference type="NCBI Taxonomy" id="823"/>
    <lineage>
        <taxon>Bacteria</taxon>
        <taxon>Pseudomonadati</taxon>
        <taxon>Bacteroidota</taxon>
        <taxon>Bacteroidia</taxon>
        <taxon>Bacteroidales</taxon>
        <taxon>Tannerellaceae</taxon>
        <taxon>Parabacteroides</taxon>
    </lineage>
</organism>
<comment type="caution">
    <text evidence="3">The sequence shown here is derived from an EMBL/GenBank/DDBJ whole genome shotgun (WGS) entry which is preliminary data.</text>
</comment>
<evidence type="ECO:0000259" key="1">
    <source>
        <dbReference type="Pfam" id="PF00534"/>
    </source>
</evidence>
<dbReference type="InterPro" id="IPR001296">
    <property type="entry name" value="Glyco_trans_1"/>
</dbReference>
<evidence type="ECO:0000259" key="2">
    <source>
        <dbReference type="Pfam" id="PF13439"/>
    </source>
</evidence>
<dbReference type="InterPro" id="IPR050194">
    <property type="entry name" value="Glycosyltransferase_grp1"/>
</dbReference>
<dbReference type="InterPro" id="IPR028098">
    <property type="entry name" value="Glyco_trans_4-like_N"/>
</dbReference>
<dbReference type="Proteomes" id="UP001211522">
    <property type="component" value="Unassembled WGS sequence"/>
</dbReference>
<proteinExistence type="predicted"/>
<feature type="domain" description="Glycosyl transferase family 1" evidence="1">
    <location>
        <begin position="191"/>
        <end position="348"/>
    </location>
</feature>
<dbReference type="GO" id="GO:0016757">
    <property type="term" value="F:glycosyltransferase activity"/>
    <property type="evidence" value="ECO:0007669"/>
    <property type="project" value="UniProtKB-KW"/>
</dbReference>
<gene>
    <name evidence="3" type="ORF">PN612_07005</name>
</gene>